<dbReference type="Proteomes" id="UP000028123">
    <property type="component" value="Unassembled WGS sequence"/>
</dbReference>
<accession>A0A081NXH2</accession>
<evidence type="ECO:0000313" key="2">
    <source>
        <dbReference type="EMBL" id="KEQ23145.1"/>
    </source>
</evidence>
<comment type="caution">
    <text evidence="2">The sequence shown here is derived from an EMBL/GenBank/DDBJ whole genome shotgun (WGS) entry which is preliminary data.</text>
</comment>
<dbReference type="InterPro" id="IPR036188">
    <property type="entry name" value="FAD/NAD-bd_sf"/>
</dbReference>
<dbReference type="PANTHER" id="PTHR42685">
    <property type="entry name" value="GERANYLGERANYL DIPHOSPHATE REDUCTASE"/>
    <property type="match status" value="1"/>
</dbReference>
<dbReference type="GO" id="GO:0004497">
    <property type="term" value="F:monooxygenase activity"/>
    <property type="evidence" value="ECO:0007669"/>
    <property type="project" value="UniProtKB-KW"/>
</dbReference>
<dbReference type="eggNOG" id="COG0644">
    <property type="taxonomic scope" value="Bacteria"/>
</dbReference>
<dbReference type="GO" id="GO:0071949">
    <property type="term" value="F:FAD binding"/>
    <property type="evidence" value="ECO:0007669"/>
    <property type="project" value="InterPro"/>
</dbReference>
<gene>
    <name evidence="2" type="ORF">ET33_17380</name>
</gene>
<dbReference type="EMBL" id="JNVM01000024">
    <property type="protein sequence ID" value="KEQ23145.1"/>
    <property type="molecule type" value="Genomic_DNA"/>
</dbReference>
<keyword evidence="2" id="KW-0503">Monooxygenase</keyword>
<reference evidence="2 3" key="1">
    <citation type="submission" date="2014-06" db="EMBL/GenBank/DDBJ databases">
        <title>Draft genome sequence of Paenibacillus sp. MSt1.</title>
        <authorList>
            <person name="Aw Y.K."/>
            <person name="Ong K.S."/>
            <person name="Gan H.M."/>
            <person name="Lee S.M."/>
        </authorList>
    </citation>
    <scope>NUCLEOTIDE SEQUENCE [LARGE SCALE GENOMIC DNA]</scope>
    <source>
        <strain evidence="2 3">MSt1</strain>
    </source>
</reference>
<dbReference type="AlphaFoldDB" id="A0A081NXH2"/>
<protein>
    <submittedName>
        <fullName evidence="2">Monooxygenase</fullName>
    </submittedName>
</protein>
<keyword evidence="3" id="KW-1185">Reference proteome</keyword>
<dbReference type="Gene3D" id="3.50.50.60">
    <property type="entry name" value="FAD/NAD(P)-binding domain"/>
    <property type="match status" value="1"/>
</dbReference>
<dbReference type="PANTHER" id="PTHR42685:SF22">
    <property type="entry name" value="CONDITIONED MEDIUM FACTOR RECEPTOR 1"/>
    <property type="match status" value="1"/>
</dbReference>
<evidence type="ECO:0000259" key="1">
    <source>
        <dbReference type="Pfam" id="PF01494"/>
    </source>
</evidence>
<dbReference type="RefSeq" id="WP_036689150.1">
    <property type="nucleotide sequence ID" value="NZ_JNVM01000024.1"/>
</dbReference>
<organism evidence="2 3">
    <name type="scientific">Paenibacillus tyrfis</name>
    <dbReference type="NCBI Taxonomy" id="1501230"/>
    <lineage>
        <taxon>Bacteria</taxon>
        <taxon>Bacillati</taxon>
        <taxon>Bacillota</taxon>
        <taxon>Bacilli</taxon>
        <taxon>Bacillales</taxon>
        <taxon>Paenibacillaceae</taxon>
        <taxon>Paenibacillus</taxon>
    </lineage>
</organism>
<dbReference type="SUPFAM" id="SSF51905">
    <property type="entry name" value="FAD/NAD(P)-binding domain"/>
    <property type="match status" value="1"/>
</dbReference>
<proteinExistence type="predicted"/>
<dbReference type="InterPro" id="IPR002938">
    <property type="entry name" value="FAD-bd"/>
</dbReference>
<evidence type="ECO:0000313" key="3">
    <source>
        <dbReference type="Proteomes" id="UP000028123"/>
    </source>
</evidence>
<dbReference type="InterPro" id="IPR050407">
    <property type="entry name" value="Geranylgeranyl_reductase"/>
</dbReference>
<name>A0A081NXH2_9BACL</name>
<keyword evidence="2" id="KW-0560">Oxidoreductase</keyword>
<dbReference type="PRINTS" id="PR00420">
    <property type="entry name" value="RNGMNOXGNASE"/>
</dbReference>
<feature type="domain" description="FAD-binding" evidence="1">
    <location>
        <begin position="7"/>
        <end position="307"/>
    </location>
</feature>
<dbReference type="OrthoDB" id="9806565at2"/>
<dbReference type="Pfam" id="PF01494">
    <property type="entry name" value="FAD_binding_3"/>
    <property type="match status" value="1"/>
</dbReference>
<sequence length="378" mass="41225">MQSIRDMAVIGAGIAGSSIAKALADRGWDVILIDGNRFPRHKVCGEFLSPESQVMLRSLGFQETVESLQPAKIHQARIIMSKGDTLDIPLPGTALGISRFALDTALHQSVIGSGVELITGQKVASVTPADHGYIIETRHGGKEFSFHSRAVIAAWGGKGVPKVLGQRSPDSRYIGVKSHYTGINLGPVVELYFFPGGYLGLSPVEGGMVNIAALLKKNTFLNKEKTVIDWIYAAGRRNPKLKAILDKAVPVPGTQAAVAPVHLNHIWSAWDRFPLVGDAAVMVPPLCGDGMSMALRSACLCTPLADLYLRGESTVNRWKWEYTRSLKREFNGPLRWGLLLQWLFSLPVFPRLMLSIAQSFPVLPASLIRATRLREGDL</sequence>